<sequence length="263" mass="27517">MCAKIYKAKFGDTFSHCMVKKLRPVQVKVIGTEADLGVVLQSTTAIADLPSNDEVAQALVEAVNNTNSTFEVNINPDSVKVISSPFSATTTAPTTAKPKTAAPTTAKPKTAAPTTARPATAAPTTIALITKRVTFRSVQATFTNDLLNPSSAAYKARATMIKDQLTPVFKRVFASSFKSLDVVSFSNGSIINVIDVSFGSTSAPNSTQIANALINAASTVVGFDIEGSSIGVNGISSSGVRHKISLVTASCLCLLSWLLSNQQ</sequence>
<evidence type="ECO:0000256" key="1">
    <source>
        <dbReference type="SAM" id="MobiDB-lite"/>
    </source>
</evidence>
<dbReference type="EMBL" id="JBIYXZ010002085">
    <property type="protein sequence ID" value="KAL3046449.1"/>
    <property type="molecule type" value="Genomic_DNA"/>
</dbReference>
<feature type="domain" description="SEA" evidence="2">
    <location>
        <begin position="127"/>
        <end position="237"/>
    </location>
</feature>
<dbReference type="InterPro" id="IPR036364">
    <property type="entry name" value="SEA_dom_sf"/>
</dbReference>
<name>A0ABD2FXA9_PAGBO</name>
<evidence type="ECO:0000259" key="2">
    <source>
        <dbReference type="PROSITE" id="PS50024"/>
    </source>
</evidence>
<dbReference type="Gene3D" id="3.30.70.960">
    <property type="entry name" value="SEA domain"/>
    <property type="match status" value="1"/>
</dbReference>
<dbReference type="InterPro" id="IPR000082">
    <property type="entry name" value="SEA_dom"/>
</dbReference>
<evidence type="ECO:0000313" key="3">
    <source>
        <dbReference type="EMBL" id="KAL3046449.1"/>
    </source>
</evidence>
<proteinExistence type="predicted"/>
<accession>A0ABD2FXA9</accession>
<dbReference type="Pfam" id="PF01390">
    <property type="entry name" value="SEA"/>
    <property type="match status" value="1"/>
</dbReference>
<dbReference type="PROSITE" id="PS50024">
    <property type="entry name" value="SEA"/>
    <property type="match status" value="1"/>
</dbReference>
<evidence type="ECO:0000313" key="4">
    <source>
        <dbReference type="Proteomes" id="UP001619887"/>
    </source>
</evidence>
<dbReference type="SUPFAM" id="SSF82671">
    <property type="entry name" value="SEA domain"/>
    <property type="match status" value="1"/>
</dbReference>
<dbReference type="AlphaFoldDB" id="A0ABD2FXA9"/>
<comment type="caution">
    <text evidence="3">The sequence shown here is derived from an EMBL/GenBank/DDBJ whole genome shotgun (WGS) entry which is preliminary data.</text>
</comment>
<keyword evidence="4" id="KW-1185">Reference proteome</keyword>
<feature type="region of interest" description="Disordered" evidence="1">
    <location>
        <begin position="88"/>
        <end position="117"/>
    </location>
</feature>
<organism evidence="3 4">
    <name type="scientific">Pagothenia borchgrevinki</name>
    <name type="common">Bald rockcod</name>
    <name type="synonym">Trematomus borchgrevinki</name>
    <dbReference type="NCBI Taxonomy" id="8213"/>
    <lineage>
        <taxon>Eukaryota</taxon>
        <taxon>Metazoa</taxon>
        <taxon>Chordata</taxon>
        <taxon>Craniata</taxon>
        <taxon>Vertebrata</taxon>
        <taxon>Euteleostomi</taxon>
        <taxon>Actinopterygii</taxon>
        <taxon>Neopterygii</taxon>
        <taxon>Teleostei</taxon>
        <taxon>Neoteleostei</taxon>
        <taxon>Acanthomorphata</taxon>
        <taxon>Eupercaria</taxon>
        <taxon>Perciformes</taxon>
        <taxon>Notothenioidei</taxon>
        <taxon>Nototheniidae</taxon>
        <taxon>Pagothenia</taxon>
    </lineage>
</organism>
<protein>
    <recommendedName>
        <fullName evidence="2">SEA domain-containing protein</fullName>
    </recommendedName>
</protein>
<dbReference type="Proteomes" id="UP001619887">
    <property type="component" value="Unassembled WGS sequence"/>
</dbReference>
<reference evidence="3 4" key="2">
    <citation type="journal article" date="2024" name="G3 (Bethesda)">
        <title>The genome of the cryopelagic Antarctic bald notothen, Trematomus borchgrevinki.</title>
        <authorList>
            <person name="Rayamajhi N."/>
            <person name="Rivera-Colon A.G."/>
            <person name="Minhas B.F."/>
            <person name="Cheng C.C."/>
            <person name="Catchen J.M."/>
        </authorList>
    </citation>
    <scope>NUCLEOTIDE SEQUENCE [LARGE SCALE GENOMIC DNA]</scope>
    <source>
        <strain evidence="3">AGRC-2024</strain>
    </source>
</reference>
<reference evidence="3 4" key="1">
    <citation type="journal article" date="2022" name="G3 (Bethesda)">
        <title>Evaluating Illumina-, Nanopore-, and PacBio-based genome assembly strategies with the bald notothen, Trematomus borchgrevinki.</title>
        <authorList>
            <person name="Rayamajhi N."/>
            <person name="Cheng C.C."/>
            <person name="Catchen J.M."/>
        </authorList>
    </citation>
    <scope>NUCLEOTIDE SEQUENCE [LARGE SCALE GENOMIC DNA]</scope>
    <source>
        <strain evidence="3">AGRC-2024</strain>
    </source>
</reference>
<gene>
    <name evidence="3" type="ORF">OYC64_004450</name>
</gene>